<dbReference type="SUPFAM" id="SSF143034">
    <property type="entry name" value="L35p-like"/>
    <property type="match status" value="1"/>
</dbReference>
<dbReference type="InterPro" id="IPR021137">
    <property type="entry name" value="Ribosomal_bL35-like"/>
</dbReference>
<keyword evidence="9" id="KW-1185">Reference proteome</keyword>
<sequence length="65" mass="7495">MPKLKTHSASKKRFRKTASGKIKMSHAWRSHRLVSKDRKAKKHHRLTAYVSPANEATVKKLIPYA</sequence>
<evidence type="ECO:0000256" key="4">
    <source>
        <dbReference type="ARBA" id="ARBA00071664"/>
    </source>
</evidence>
<dbReference type="PRINTS" id="PR00064">
    <property type="entry name" value="RIBOSOMALL35"/>
</dbReference>
<dbReference type="InterPro" id="IPR001706">
    <property type="entry name" value="Ribosomal_bL35"/>
</dbReference>
<evidence type="ECO:0000256" key="1">
    <source>
        <dbReference type="ARBA" id="ARBA00006598"/>
    </source>
</evidence>
<dbReference type="AlphaFoldDB" id="A0A2K2FRE3"/>
<dbReference type="PANTHER" id="PTHR33343">
    <property type="entry name" value="54S RIBOSOMAL PROTEIN BL35M"/>
    <property type="match status" value="1"/>
</dbReference>
<evidence type="ECO:0000256" key="6">
    <source>
        <dbReference type="RuleBase" id="RU000568"/>
    </source>
</evidence>
<evidence type="ECO:0000256" key="2">
    <source>
        <dbReference type="ARBA" id="ARBA00022980"/>
    </source>
</evidence>
<dbReference type="PROSITE" id="PS00936">
    <property type="entry name" value="RIBOSOMAL_L35"/>
    <property type="match status" value="1"/>
</dbReference>
<evidence type="ECO:0000256" key="3">
    <source>
        <dbReference type="ARBA" id="ARBA00023274"/>
    </source>
</evidence>
<accession>A0A2K2FRE3</accession>
<proteinExistence type="inferred from homology"/>
<dbReference type="Pfam" id="PF01632">
    <property type="entry name" value="Ribosomal_L35p"/>
    <property type="match status" value="1"/>
</dbReference>
<evidence type="ECO:0000256" key="7">
    <source>
        <dbReference type="SAM" id="MobiDB-lite"/>
    </source>
</evidence>
<protein>
    <recommendedName>
        <fullName evidence="4 5">Large ribosomal subunit protein bL35</fullName>
    </recommendedName>
</protein>
<dbReference type="InterPro" id="IPR018265">
    <property type="entry name" value="Ribosomal_bL35_CS"/>
</dbReference>
<dbReference type="HAMAP" id="MF_00514">
    <property type="entry name" value="Ribosomal_bL35"/>
    <property type="match status" value="1"/>
</dbReference>
<keyword evidence="3 5" id="KW-0687">Ribonucleoprotein</keyword>
<comment type="similarity">
    <text evidence="1 5 6">Belongs to the bacterial ribosomal protein bL35 family.</text>
</comment>
<organism evidence="8 9">
    <name type="scientific">Clostridium thermosuccinogenes</name>
    <dbReference type="NCBI Taxonomy" id="84032"/>
    <lineage>
        <taxon>Bacteria</taxon>
        <taxon>Bacillati</taxon>
        <taxon>Bacillota</taxon>
        <taxon>Clostridia</taxon>
        <taxon>Eubacteriales</taxon>
        <taxon>Clostridiaceae</taxon>
        <taxon>Clostridium</taxon>
    </lineage>
</organism>
<dbReference type="Proteomes" id="UP000236151">
    <property type="component" value="Unassembled WGS sequence"/>
</dbReference>
<keyword evidence="2 5" id="KW-0689">Ribosomal protein</keyword>
<dbReference type="RefSeq" id="WP_103079914.1">
    <property type="nucleotide sequence ID" value="NZ_CP021850.1"/>
</dbReference>
<dbReference type="PANTHER" id="PTHR33343:SF1">
    <property type="entry name" value="LARGE RIBOSOMAL SUBUNIT PROTEIN BL35M"/>
    <property type="match status" value="1"/>
</dbReference>
<dbReference type="GO" id="GO:0006412">
    <property type="term" value="P:translation"/>
    <property type="evidence" value="ECO:0007669"/>
    <property type="project" value="UniProtKB-UniRule"/>
</dbReference>
<comment type="caution">
    <text evidence="8">The sequence shown here is derived from an EMBL/GenBank/DDBJ whole genome shotgun (WGS) entry which is preliminary data.</text>
</comment>
<evidence type="ECO:0000313" key="9">
    <source>
        <dbReference type="Proteomes" id="UP000236151"/>
    </source>
</evidence>
<dbReference type="OrthoDB" id="47476at2"/>
<dbReference type="InterPro" id="IPR037229">
    <property type="entry name" value="Ribosomal_bL35_sf"/>
</dbReference>
<dbReference type="KEGG" id="cthd:CDO33_04420"/>
<dbReference type="GO" id="GO:0003735">
    <property type="term" value="F:structural constituent of ribosome"/>
    <property type="evidence" value="ECO:0007669"/>
    <property type="project" value="InterPro"/>
</dbReference>
<dbReference type="GO" id="GO:0022625">
    <property type="term" value="C:cytosolic large ribosomal subunit"/>
    <property type="evidence" value="ECO:0007669"/>
    <property type="project" value="TreeGrafter"/>
</dbReference>
<dbReference type="EMBL" id="NIOJ01000002">
    <property type="protein sequence ID" value="PNU01334.1"/>
    <property type="molecule type" value="Genomic_DNA"/>
</dbReference>
<gene>
    <name evidence="5" type="primary">rpmI</name>
    <name evidence="8" type="ORF">CDQ84_01315</name>
</gene>
<reference evidence="8 9" key="1">
    <citation type="submission" date="2017-06" db="EMBL/GenBank/DDBJ databases">
        <title>Investigating the central metabolism of Clostridium thermosuccinogenes.</title>
        <authorList>
            <person name="Koendjbiharie J.G."/>
            <person name="van Kranenburg R."/>
        </authorList>
    </citation>
    <scope>NUCLEOTIDE SEQUENCE [LARGE SCALE GENOMIC DNA]</scope>
    <source>
        <strain evidence="8 9">DSM 5806</strain>
    </source>
</reference>
<feature type="region of interest" description="Disordered" evidence="7">
    <location>
        <begin position="1"/>
        <end position="41"/>
    </location>
</feature>
<name>A0A2K2FRE3_9CLOT</name>
<dbReference type="Gene3D" id="4.10.410.60">
    <property type="match status" value="1"/>
</dbReference>
<evidence type="ECO:0000313" key="8">
    <source>
        <dbReference type="EMBL" id="PNU01334.1"/>
    </source>
</evidence>
<dbReference type="FunFam" id="4.10.410.60:FF:000001">
    <property type="entry name" value="50S ribosomal protein L35"/>
    <property type="match status" value="1"/>
</dbReference>
<dbReference type="NCBIfam" id="TIGR00001">
    <property type="entry name" value="rpmI_bact"/>
    <property type="match status" value="1"/>
</dbReference>
<evidence type="ECO:0000256" key="5">
    <source>
        <dbReference type="HAMAP-Rule" id="MF_00514"/>
    </source>
</evidence>